<protein>
    <submittedName>
        <fullName evidence="1">Uncharacterized protein</fullName>
    </submittedName>
</protein>
<reference evidence="2" key="1">
    <citation type="journal article" date="2013" name="Genome Announc.">
        <title>Draft Genome Sequence of Streptomyces bottropensis ATCC 25435, a Bottromycin-Producing Actinomycete.</title>
        <authorList>
            <person name="Zhang H."/>
            <person name="Zhou W."/>
            <person name="Zhuang Y."/>
            <person name="Liang X."/>
            <person name="Liu T."/>
        </authorList>
    </citation>
    <scope>NUCLEOTIDE SEQUENCE [LARGE SCALE GENOMIC DNA]</scope>
    <source>
        <strain evidence="2">ATCC 25435</strain>
    </source>
</reference>
<dbReference type="EMBL" id="KB405056">
    <property type="protein sequence ID" value="EMF57368.1"/>
    <property type="molecule type" value="Genomic_DNA"/>
</dbReference>
<evidence type="ECO:0000313" key="2">
    <source>
        <dbReference type="Proteomes" id="UP000030760"/>
    </source>
</evidence>
<sequence>MLLERATLPLRQTSALPGPVPTWISYAVCLATGGTQLNVGAVSVPSGATRELTSRSVGDEPFPPDATPLAATAHGAAASGSEAPAAAAVMMPITCLRVNAVLFSSATAQIPFVSALRAAAGGPPRHGY</sequence>
<gene>
    <name evidence="1" type="ORF">SBD_0040</name>
</gene>
<name>M3F6W7_9ACTN</name>
<evidence type="ECO:0000313" key="1">
    <source>
        <dbReference type="EMBL" id="EMF57368.1"/>
    </source>
</evidence>
<accession>M3F6W7</accession>
<organism evidence="1 2">
    <name type="scientific">Streptomyces bottropensis ATCC 25435</name>
    <dbReference type="NCBI Taxonomy" id="1054862"/>
    <lineage>
        <taxon>Bacteria</taxon>
        <taxon>Bacillati</taxon>
        <taxon>Actinomycetota</taxon>
        <taxon>Actinomycetes</taxon>
        <taxon>Kitasatosporales</taxon>
        <taxon>Streptomycetaceae</taxon>
        <taxon>Streptomyces</taxon>
    </lineage>
</organism>
<dbReference type="Proteomes" id="UP000030760">
    <property type="component" value="Unassembled WGS sequence"/>
</dbReference>
<dbReference type="AlphaFoldDB" id="M3F6W7"/>
<proteinExistence type="predicted"/>